<keyword evidence="7" id="KW-0675">Receptor</keyword>
<dbReference type="PRINTS" id="PR00237">
    <property type="entry name" value="GPCRRHODOPSN"/>
</dbReference>
<proteinExistence type="predicted"/>
<evidence type="ECO:0008006" key="13">
    <source>
        <dbReference type="Google" id="ProtNLM"/>
    </source>
</evidence>
<evidence type="ECO:0000256" key="6">
    <source>
        <dbReference type="ARBA" id="ARBA00023136"/>
    </source>
</evidence>
<accession>A0A8C3JEC1</accession>
<dbReference type="Proteomes" id="UP000694419">
    <property type="component" value="Unplaced"/>
</dbReference>
<evidence type="ECO:0000256" key="10">
    <source>
        <dbReference type="SAM" id="Phobius"/>
    </source>
</evidence>
<sequence>MENQTSGTDFFLLGFTRDPLLQSLLFSVFLIIYLVILLGNTIIMMVIRTHLNLHSPMYFFLFHLALVDICYATATDSPVKAGLPRAHNSGLHSDGS</sequence>
<keyword evidence="12" id="KW-1185">Reference proteome</keyword>
<keyword evidence="8" id="KW-0325">Glycoprotein</keyword>
<dbReference type="AlphaFoldDB" id="A0A8C3JEC1"/>
<evidence type="ECO:0000256" key="1">
    <source>
        <dbReference type="ARBA" id="ARBA00002936"/>
    </source>
</evidence>
<evidence type="ECO:0000256" key="4">
    <source>
        <dbReference type="ARBA" id="ARBA00022989"/>
    </source>
</evidence>
<dbReference type="SUPFAM" id="SSF81321">
    <property type="entry name" value="Family A G protein-coupled receptor-like"/>
    <property type="match status" value="1"/>
</dbReference>
<comment type="function">
    <text evidence="1">Odorant receptor.</text>
</comment>
<name>A0A8C3JEC1_9CHAR</name>
<keyword evidence="9" id="KW-0807">Transducer</keyword>
<dbReference type="InterPro" id="IPR000725">
    <property type="entry name" value="Olfact_rcpt"/>
</dbReference>
<comment type="subcellular location">
    <subcellularLocation>
        <location evidence="2">Membrane</location>
        <topology evidence="2">Multi-pass membrane protein</topology>
    </subcellularLocation>
</comment>
<evidence type="ECO:0000256" key="5">
    <source>
        <dbReference type="ARBA" id="ARBA00023040"/>
    </source>
</evidence>
<evidence type="ECO:0000256" key="2">
    <source>
        <dbReference type="ARBA" id="ARBA00004141"/>
    </source>
</evidence>
<evidence type="ECO:0000256" key="9">
    <source>
        <dbReference type="ARBA" id="ARBA00023224"/>
    </source>
</evidence>
<dbReference type="GO" id="GO:0004984">
    <property type="term" value="F:olfactory receptor activity"/>
    <property type="evidence" value="ECO:0007669"/>
    <property type="project" value="InterPro"/>
</dbReference>
<evidence type="ECO:0000256" key="3">
    <source>
        <dbReference type="ARBA" id="ARBA00022692"/>
    </source>
</evidence>
<dbReference type="Gene3D" id="1.20.1070.10">
    <property type="entry name" value="Rhodopsin 7-helix transmembrane proteins"/>
    <property type="match status" value="1"/>
</dbReference>
<evidence type="ECO:0000256" key="7">
    <source>
        <dbReference type="ARBA" id="ARBA00023170"/>
    </source>
</evidence>
<feature type="transmembrane region" description="Helical" evidence="10">
    <location>
        <begin position="20"/>
        <end position="45"/>
    </location>
</feature>
<reference evidence="11" key="1">
    <citation type="submission" date="2025-08" db="UniProtKB">
        <authorList>
            <consortium name="Ensembl"/>
        </authorList>
    </citation>
    <scope>IDENTIFICATION</scope>
</reference>
<keyword evidence="5" id="KW-0297">G-protein coupled receptor</keyword>
<evidence type="ECO:0000256" key="8">
    <source>
        <dbReference type="ARBA" id="ARBA00023180"/>
    </source>
</evidence>
<evidence type="ECO:0000313" key="11">
    <source>
        <dbReference type="Ensembl" id="ENSCPGP00000006271.1"/>
    </source>
</evidence>
<reference evidence="11" key="2">
    <citation type="submission" date="2025-09" db="UniProtKB">
        <authorList>
            <consortium name="Ensembl"/>
        </authorList>
    </citation>
    <scope>IDENTIFICATION</scope>
</reference>
<dbReference type="Pfam" id="PF13853">
    <property type="entry name" value="7tm_4"/>
    <property type="match status" value="1"/>
</dbReference>
<dbReference type="InterPro" id="IPR000276">
    <property type="entry name" value="GPCR_Rhodpsn"/>
</dbReference>
<dbReference type="Ensembl" id="ENSCPGT00000006912.1">
    <property type="protein sequence ID" value="ENSCPGP00000006271.1"/>
    <property type="gene ID" value="ENSCPGG00000004502.1"/>
</dbReference>
<dbReference type="GO" id="GO:0016020">
    <property type="term" value="C:membrane"/>
    <property type="evidence" value="ECO:0007669"/>
    <property type="project" value="UniProtKB-SubCell"/>
</dbReference>
<keyword evidence="4 10" id="KW-1133">Transmembrane helix</keyword>
<protein>
    <recommendedName>
        <fullName evidence="13">G-protein coupled receptors family 1 profile domain-containing protein</fullName>
    </recommendedName>
</protein>
<evidence type="ECO:0000313" key="12">
    <source>
        <dbReference type="Proteomes" id="UP000694419"/>
    </source>
</evidence>
<dbReference type="GO" id="GO:0004930">
    <property type="term" value="F:G protein-coupled receptor activity"/>
    <property type="evidence" value="ECO:0007669"/>
    <property type="project" value="UniProtKB-KW"/>
</dbReference>
<keyword evidence="6 10" id="KW-0472">Membrane</keyword>
<dbReference type="PANTHER" id="PTHR48018">
    <property type="entry name" value="OLFACTORY RECEPTOR"/>
    <property type="match status" value="1"/>
</dbReference>
<keyword evidence="3 10" id="KW-0812">Transmembrane</keyword>
<organism evidence="11 12">
    <name type="scientific">Calidris pygmaea</name>
    <name type="common">Spoon-billed sandpiper</name>
    <dbReference type="NCBI Taxonomy" id="425635"/>
    <lineage>
        <taxon>Eukaryota</taxon>
        <taxon>Metazoa</taxon>
        <taxon>Chordata</taxon>
        <taxon>Craniata</taxon>
        <taxon>Vertebrata</taxon>
        <taxon>Euteleostomi</taxon>
        <taxon>Archelosauria</taxon>
        <taxon>Archosauria</taxon>
        <taxon>Dinosauria</taxon>
        <taxon>Saurischia</taxon>
        <taxon>Theropoda</taxon>
        <taxon>Coelurosauria</taxon>
        <taxon>Aves</taxon>
        <taxon>Neognathae</taxon>
        <taxon>Neoaves</taxon>
        <taxon>Charadriiformes</taxon>
        <taxon>Scolopacidae</taxon>
        <taxon>Calidris</taxon>
    </lineage>
</organism>